<protein>
    <submittedName>
        <fullName evidence="2">Uncharacterized protein</fullName>
    </submittedName>
</protein>
<gene>
    <name evidence="2" type="ORF">N479_25275</name>
</gene>
<evidence type="ECO:0000313" key="2">
    <source>
        <dbReference type="EMBL" id="KKE85673.1"/>
    </source>
</evidence>
<dbReference type="PATRIC" id="fig|1129367.4.peg.262"/>
<sequence length="199" mass="23469">MGSENQIARTDKIKKHLILLILTVLGTVIPSVITYYLIAPSQLEQKSYDGRLAEYNRFIELLRHERYKNISLLISLKSMAENVTSDSSIQQVEDAIFVLHNDQEIHRKISEHFSILVLNDSNLVRLYRKDLMHVFWERDFNVDWGLHSESVQLAYEFWAEKERKKVGLNPKVEDEIRAKFMIISWQYDELINLLKYGIT</sequence>
<keyword evidence="1" id="KW-0812">Transmembrane</keyword>
<reference evidence="2 3" key="1">
    <citation type="journal article" date="2015" name="BMC Genomics">
        <title>Genome mining reveals unlocked bioactive potential of marine Gram-negative bacteria.</title>
        <authorList>
            <person name="Machado H."/>
            <person name="Sonnenschein E.C."/>
            <person name="Melchiorsen J."/>
            <person name="Gram L."/>
        </authorList>
    </citation>
    <scope>NUCLEOTIDE SEQUENCE [LARGE SCALE GENOMIC DNA]</scope>
    <source>
        <strain evidence="2 3">S4054</strain>
    </source>
</reference>
<name>A0A0F6AHP0_9GAMM</name>
<dbReference type="RefSeq" id="WP_046354170.1">
    <property type="nucleotide sequence ID" value="NZ_AUXW01000016.1"/>
</dbReference>
<proteinExistence type="predicted"/>
<dbReference type="EMBL" id="AUXW01000016">
    <property type="protein sequence ID" value="KKE85673.1"/>
    <property type="molecule type" value="Genomic_DNA"/>
</dbReference>
<evidence type="ECO:0000313" key="3">
    <source>
        <dbReference type="Proteomes" id="UP000033434"/>
    </source>
</evidence>
<organism evidence="2 3">
    <name type="scientific">Pseudoalteromonas luteoviolacea S4054</name>
    <dbReference type="NCBI Taxonomy" id="1129367"/>
    <lineage>
        <taxon>Bacteria</taxon>
        <taxon>Pseudomonadati</taxon>
        <taxon>Pseudomonadota</taxon>
        <taxon>Gammaproteobacteria</taxon>
        <taxon>Alteromonadales</taxon>
        <taxon>Pseudoalteromonadaceae</taxon>
        <taxon>Pseudoalteromonas</taxon>
    </lineage>
</organism>
<accession>A0A0F6AHP0</accession>
<dbReference type="AlphaFoldDB" id="A0A0F6AHP0"/>
<feature type="transmembrane region" description="Helical" evidence="1">
    <location>
        <begin position="17"/>
        <end position="38"/>
    </location>
</feature>
<keyword evidence="1" id="KW-1133">Transmembrane helix</keyword>
<evidence type="ECO:0000256" key="1">
    <source>
        <dbReference type="SAM" id="Phobius"/>
    </source>
</evidence>
<dbReference type="Proteomes" id="UP000033434">
    <property type="component" value="Unassembled WGS sequence"/>
</dbReference>
<keyword evidence="1" id="KW-0472">Membrane</keyword>
<comment type="caution">
    <text evidence="2">The sequence shown here is derived from an EMBL/GenBank/DDBJ whole genome shotgun (WGS) entry which is preliminary data.</text>
</comment>